<dbReference type="SUPFAM" id="SSF53335">
    <property type="entry name" value="S-adenosyl-L-methionine-dependent methyltransferases"/>
    <property type="match status" value="1"/>
</dbReference>
<dbReference type="Proteomes" id="UP000317494">
    <property type="component" value="Unassembled WGS sequence"/>
</dbReference>
<comment type="similarity">
    <text evidence="1">Belongs to the MT-A70-like family.</text>
</comment>
<dbReference type="STRING" id="286115.A0A507CCY5"/>
<dbReference type="GO" id="GO:0005634">
    <property type="term" value="C:nucleus"/>
    <property type="evidence" value="ECO:0007669"/>
    <property type="project" value="TreeGrafter"/>
</dbReference>
<dbReference type="OrthoDB" id="61116at2759"/>
<proteinExistence type="inferred from homology"/>
<dbReference type="AlphaFoldDB" id="A0A507CCY5"/>
<evidence type="ECO:0000256" key="1">
    <source>
        <dbReference type="PROSITE-ProRule" id="PRU00489"/>
    </source>
</evidence>
<evidence type="ECO:0008006" key="6">
    <source>
        <dbReference type="Google" id="ProtNLM"/>
    </source>
</evidence>
<dbReference type="PANTHER" id="PTHR12829">
    <property type="entry name" value="N6-ADENOSINE-METHYLTRANSFERASE"/>
    <property type="match status" value="1"/>
</dbReference>
<evidence type="ECO:0000313" key="3">
    <source>
        <dbReference type="EMBL" id="TPX41587.1"/>
    </source>
</evidence>
<dbReference type="Proteomes" id="UP000320475">
    <property type="component" value="Unassembled WGS sequence"/>
</dbReference>
<evidence type="ECO:0000313" key="4">
    <source>
        <dbReference type="Proteomes" id="UP000317494"/>
    </source>
</evidence>
<protein>
    <recommendedName>
        <fullName evidence="6">Methyltransferase-like protein 4</fullName>
    </recommendedName>
</protein>
<dbReference type="PANTHER" id="PTHR12829:SF4">
    <property type="entry name" value="N(6)-ADENINE-SPECIFIC METHYLTRANSFERASE METTL4"/>
    <property type="match status" value="1"/>
</dbReference>
<accession>A0A507CCY5</accession>
<dbReference type="GO" id="GO:0008168">
    <property type="term" value="F:methyltransferase activity"/>
    <property type="evidence" value="ECO:0007669"/>
    <property type="project" value="TreeGrafter"/>
</dbReference>
<evidence type="ECO:0000313" key="2">
    <source>
        <dbReference type="EMBL" id="TPX39380.1"/>
    </source>
</evidence>
<dbReference type="PROSITE" id="PS51143">
    <property type="entry name" value="MT_A70"/>
    <property type="match status" value="1"/>
</dbReference>
<dbReference type="VEuPathDB" id="FungiDB:SeMB42_g05514"/>
<dbReference type="InterPro" id="IPR007757">
    <property type="entry name" value="MT-A70-like"/>
</dbReference>
<name>A0A507CCY5_9FUNG</name>
<gene>
    <name evidence="2" type="ORF">SeLEV6574_g07260</name>
    <name evidence="3" type="ORF">SeMB42_g05514</name>
</gene>
<evidence type="ECO:0000313" key="5">
    <source>
        <dbReference type="Proteomes" id="UP000320475"/>
    </source>
</evidence>
<dbReference type="Pfam" id="PF05063">
    <property type="entry name" value="MT-A70"/>
    <property type="match status" value="1"/>
</dbReference>
<sequence length="388" mass="44237">MQSLQDETIRSPILFRCSATVIVDPCKAHPYVLLDPDRLVTFGHQSEHHKPKPWSTNENADALSIHKRKRRKKMNAKPPQQQLYAERDHSLVRAFLMNAHQEAMASGSFTKGAHDGNITAQDPSLIESAVDWAEMGTSVAVEADVHELQKNFSDARVTNLDELFSTIYTNTKKVGIQLHIKESKVLINIPPRSTFLMSDILHVDSLVSCGPFDLIVTDFPWPNSSVHSKYTQLDRYDIFKIPFQRLASPNCLVVFWMTNTPRHSEFVKNKVLRDWKLDLAGEWYWCKVGDDGAWVRDLDDVHRKPYEKIILAVSTSRTVGTPIPSMHTVFSIPSRFHSRKPPLQDVLKPYLPDSPRCLELFARNLVAGWTSWGNEVLKFQAYADTFDG</sequence>
<dbReference type="EMBL" id="QEAN01000265">
    <property type="protein sequence ID" value="TPX41587.1"/>
    <property type="molecule type" value="Genomic_DNA"/>
</dbReference>
<keyword evidence="4" id="KW-1185">Reference proteome</keyword>
<comment type="caution">
    <text evidence="2">The sequence shown here is derived from an EMBL/GenBank/DDBJ whole genome shotgun (WGS) entry which is preliminary data.</text>
</comment>
<reference evidence="4 5" key="1">
    <citation type="journal article" date="2019" name="Sci. Rep.">
        <title>Comparative genomics of chytrid fungi reveal insights into the obligate biotrophic and pathogenic lifestyle of Synchytrium endobioticum.</title>
        <authorList>
            <person name="van de Vossenberg B.T.L.H."/>
            <person name="Warris S."/>
            <person name="Nguyen H.D.T."/>
            <person name="van Gent-Pelzer M.P.E."/>
            <person name="Joly D.L."/>
            <person name="van de Geest H.C."/>
            <person name="Bonants P.J.M."/>
            <person name="Smith D.S."/>
            <person name="Levesque C.A."/>
            <person name="van der Lee T.A.J."/>
        </authorList>
    </citation>
    <scope>NUCLEOTIDE SEQUENCE [LARGE SCALE GENOMIC DNA]</scope>
    <source>
        <strain evidence="2 5">LEV6574</strain>
        <strain evidence="3 4">MB42</strain>
    </source>
</reference>
<dbReference type="InterPro" id="IPR029063">
    <property type="entry name" value="SAM-dependent_MTases_sf"/>
</dbReference>
<organism evidence="2 5">
    <name type="scientific">Synchytrium endobioticum</name>
    <dbReference type="NCBI Taxonomy" id="286115"/>
    <lineage>
        <taxon>Eukaryota</taxon>
        <taxon>Fungi</taxon>
        <taxon>Fungi incertae sedis</taxon>
        <taxon>Chytridiomycota</taxon>
        <taxon>Chytridiomycota incertae sedis</taxon>
        <taxon>Chytridiomycetes</taxon>
        <taxon>Synchytriales</taxon>
        <taxon>Synchytriaceae</taxon>
        <taxon>Synchytrium</taxon>
    </lineage>
</organism>
<dbReference type="EMBL" id="QEAM01000490">
    <property type="protein sequence ID" value="TPX39380.1"/>
    <property type="molecule type" value="Genomic_DNA"/>
</dbReference>